<name>A0A9P7W5I0_9AGAR</name>
<feature type="non-terminal residue" evidence="1">
    <location>
        <position position="1"/>
    </location>
</feature>
<dbReference type="AlphaFoldDB" id="A0A9P7W5I0"/>
<evidence type="ECO:0000313" key="2">
    <source>
        <dbReference type="Proteomes" id="UP000812287"/>
    </source>
</evidence>
<sequence>VSFIFIVWQDEKLCIIMDHTFSGLNAGILASKAKVKYDDMHLFDEALYNAKIQYLHADFTLYKSNVTKAF</sequence>
<dbReference type="GeneID" id="66104911"/>
<dbReference type="RefSeq" id="XP_043046543.1">
    <property type="nucleotide sequence ID" value="XM_043182614.1"/>
</dbReference>
<evidence type="ECO:0000313" key="1">
    <source>
        <dbReference type="EMBL" id="KAG7453043.1"/>
    </source>
</evidence>
<keyword evidence="2" id="KW-1185">Reference proteome</keyword>
<comment type="caution">
    <text evidence="1">The sequence shown here is derived from an EMBL/GenBank/DDBJ whole genome shotgun (WGS) entry which is preliminary data.</text>
</comment>
<organism evidence="1 2">
    <name type="scientific">Guyanagaster necrorhizus</name>
    <dbReference type="NCBI Taxonomy" id="856835"/>
    <lineage>
        <taxon>Eukaryota</taxon>
        <taxon>Fungi</taxon>
        <taxon>Dikarya</taxon>
        <taxon>Basidiomycota</taxon>
        <taxon>Agaricomycotina</taxon>
        <taxon>Agaricomycetes</taxon>
        <taxon>Agaricomycetidae</taxon>
        <taxon>Agaricales</taxon>
        <taxon>Marasmiineae</taxon>
        <taxon>Physalacriaceae</taxon>
        <taxon>Guyanagaster</taxon>
    </lineage>
</organism>
<accession>A0A9P7W5I0</accession>
<reference evidence="1" key="1">
    <citation type="submission" date="2020-11" db="EMBL/GenBank/DDBJ databases">
        <title>Adaptations for nitrogen fixation in a non-lichenized fungal sporocarp promotes dispersal by wood-feeding termites.</title>
        <authorList>
            <consortium name="DOE Joint Genome Institute"/>
            <person name="Koch R.A."/>
            <person name="Yoon G."/>
            <person name="Arayal U."/>
            <person name="Lail K."/>
            <person name="Amirebrahimi M."/>
            <person name="Labutti K."/>
            <person name="Lipzen A."/>
            <person name="Riley R."/>
            <person name="Barry K."/>
            <person name="Henrissat B."/>
            <person name="Grigoriev I.V."/>
            <person name="Herr J.R."/>
            <person name="Aime M.C."/>
        </authorList>
    </citation>
    <scope>NUCLEOTIDE SEQUENCE</scope>
    <source>
        <strain evidence="1">MCA 3950</strain>
    </source>
</reference>
<dbReference type="OrthoDB" id="3064818at2759"/>
<dbReference type="EMBL" id="MU250523">
    <property type="protein sequence ID" value="KAG7453043.1"/>
    <property type="molecule type" value="Genomic_DNA"/>
</dbReference>
<proteinExistence type="predicted"/>
<gene>
    <name evidence="1" type="ORF">BT62DRAFT_880175</name>
</gene>
<dbReference type="Proteomes" id="UP000812287">
    <property type="component" value="Unassembled WGS sequence"/>
</dbReference>
<protein>
    <submittedName>
        <fullName evidence="1">Uncharacterized protein</fullName>
    </submittedName>
</protein>